<dbReference type="Pfam" id="PF02515">
    <property type="entry name" value="CoA_transf_3"/>
    <property type="match status" value="1"/>
</dbReference>
<dbReference type="Gene3D" id="3.40.50.10540">
    <property type="entry name" value="Crotonobetainyl-coa:carnitine coa-transferase, domain 1"/>
    <property type="match status" value="1"/>
</dbReference>
<dbReference type="InterPro" id="IPR044855">
    <property type="entry name" value="CoA-Trfase_III_dom3_sf"/>
</dbReference>
<evidence type="ECO:0000256" key="2">
    <source>
        <dbReference type="SAM" id="MobiDB-lite"/>
    </source>
</evidence>
<dbReference type="GO" id="GO:0016740">
    <property type="term" value="F:transferase activity"/>
    <property type="evidence" value="ECO:0007669"/>
    <property type="project" value="UniProtKB-KW"/>
</dbReference>
<dbReference type="InterPro" id="IPR050483">
    <property type="entry name" value="CoA-transferase_III_domain"/>
</dbReference>
<dbReference type="PANTHER" id="PTHR48207:SF3">
    <property type="entry name" value="SUCCINATE--HYDROXYMETHYLGLUTARATE COA-TRANSFERASE"/>
    <property type="match status" value="1"/>
</dbReference>
<feature type="compositionally biased region" description="Basic and acidic residues" evidence="2">
    <location>
        <begin position="376"/>
        <end position="396"/>
    </location>
</feature>
<dbReference type="EC" id="2.8.3.-" evidence="3"/>
<keyword evidence="1 3" id="KW-0808">Transferase</keyword>
<name>A0ABU6HKP9_9RHOB</name>
<dbReference type="PANTHER" id="PTHR48207">
    <property type="entry name" value="SUCCINATE--HYDROXYMETHYLGLUTARATE COA-TRANSFERASE"/>
    <property type="match status" value="1"/>
</dbReference>
<accession>A0ABU6HKP9</accession>
<dbReference type="RefSeq" id="WP_326299109.1">
    <property type="nucleotide sequence ID" value="NZ_JAYLLH010000035.1"/>
</dbReference>
<dbReference type="InterPro" id="IPR023606">
    <property type="entry name" value="CoA-Trfase_III_dom_1_sf"/>
</dbReference>
<evidence type="ECO:0000256" key="1">
    <source>
        <dbReference type="ARBA" id="ARBA00022679"/>
    </source>
</evidence>
<proteinExistence type="predicted"/>
<protein>
    <submittedName>
        <fullName evidence="3">CoA transferase</fullName>
        <ecNumber evidence="3">2.8.3.-</ecNumber>
    </submittedName>
</protein>
<evidence type="ECO:0000313" key="3">
    <source>
        <dbReference type="EMBL" id="MEC3863038.1"/>
    </source>
</evidence>
<gene>
    <name evidence="3" type="ORF">VK792_17220</name>
</gene>
<dbReference type="SUPFAM" id="SSF89796">
    <property type="entry name" value="CoA-transferase family III (CaiB/BaiF)"/>
    <property type="match status" value="1"/>
</dbReference>
<dbReference type="EMBL" id="JAYLLH010000035">
    <property type="protein sequence ID" value="MEC3863038.1"/>
    <property type="molecule type" value="Genomic_DNA"/>
</dbReference>
<evidence type="ECO:0000313" key="4">
    <source>
        <dbReference type="Proteomes" id="UP001348149"/>
    </source>
</evidence>
<sequence>MTGPLQGIRILDLSRILAGPYATQLLADMGADVIKVERPGAGDDTRAWGPPYVTDDAGHESRESAYYLAANRNKRSIAVDMTDPAQVDRLRQMAGRCDVVIENFKRGGLCKYGLDHATLCAAHPRLVYCSITGYGQTGPNADKPGYDLMAQAYAGIMAITGAPGADPMKVGVGIADMMCGMYASTAILAALRHRDATGEGQHIDLALVDATMSWLANAGTNFLMDGSESRFGNQHPNIVPYQVFQASDGHLIVAAGNDRQFAAFCGILGLDALARDPRFATNPSRLDHRDTLIALLQDRIVAWRKADLIAAMDRAGVPGGPIHTLPEVFASDQAQARGIVVRMDHPDAGPDGIRLIGNPVKFSRTPVTYRRPPPRCGEHTQEIRDEFFPDMPPKEP</sequence>
<feature type="region of interest" description="Disordered" evidence="2">
    <location>
        <begin position="364"/>
        <end position="396"/>
    </location>
</feature>
<dbReference type="InterPro" id="IPR003673">
    <property type="entry name" value="CoA-Trfase_fam_III"/>
</dbReference>
<comment type="caution">
    <text evidence="3">The sequence shown here is derived from an EMBL/GenBank/DDBJ whole genome shotgun (WGS) entry which is preliminary data.</text>
</comment>
<keyword evidence="4" id="KW-1185">Reference proteome</keyword>
<dbReference type="Proteomes" id="UP001348149">
    <property type="component" value="Unassembled WGS sequence"/>
</dbReference>
<organism evidence="3 4">
    <name type="scientific">Mesobacterium hydrothermale</name>
    <dbReference type="NCBI Taxonomy" id="3111907"/>
    <lineage>
        <taxon>Bacteria</taxon>
        <taxon>Pseudomonadati</taxon>
        <taxon>Pseudomonadota</taxon>
        <taxon>Alphaproteobacteria</taxon>
        <taxon>Rhodobacterales</taxon>
        <taxon>Roseobacteraceae</taxon>
        <taxon>Mesobacterium</taxon>
    </lineage>
</organism>
<reference evidence="3 4" key="1">
    <citation type="submission" date="2024-01" db="EMBL/GenBank/DDBJ databases">
        <title>Mesobacterium rodlantinim sp. nov., isolated from shallow sea hydrothermal systems off Kueishantao Island.</title>
        <authorList>
            <person name="Su Z."/>
            <person name="Tang K."/>
        </authorList>
    </citation>
    <scope>NUCLEOTIDE SEQUENCE [LARGE SCALE GENOMIC DNA]</scope>
    <source>
        <strain evidence="3 4">TK19101</strain>
    </source>
</reference>
<dbReference type="Gene3D" id="3.30.1540.10">
    <property type="entry name" value="formyl-coa transferase, domain 3"/>
    <property type="match status" value="1"/>
</dbReference>